<feature type="domain" description="PD-(D/E)XK endonuclease-like" evidence="5">
    <location>
        <begin position="130"/>
        <end position="225"/>
    </location>
</feature>
<keyword evidence="2" id="KW-0547">Nucleotide-binding</keyword>
<dbReference type="AlphaFoldDB" id="A0A4P7IL47"/>
<evidence type="ECO:0000256" key="3">
    <source>
        <dbReference type="ARBA" id="ARBA00023204"/>
    </source>
</evidence>
<evidence type="ECO:0000313" key="7">
    <source>
        <dbReference type="Proteomes" id="UP000294853"/>
    </source>
</evidence>
<keyword evidence="7" id="KW-1185">Reference proteome</keyword>
<dbReference type="OrthoDB" id="9791397at2"/>
<keyword evidence="2" id="KW-0378">Hydrolase</keyword>
<dbReference type="Pfam" id="PF12705">
    <property type="entry name" value="PDDEXK_1"/>
    <property type="match status" value="1"/>
</dbReference>
<evidence type="ECO:0000256" key="1">
    <source>
        <dbReference type="ARBA" id="ARBA00022763"/>
    </source>
</evidence>
<dbReference type="GO" id="GO:0004386">
    <property type="term" value="F:helicase activity"/>
    <property type="evidence" value="ECO:0007669"/>
    <property type="project" value="UniProtKB-KW"/>
</dbReference>
<keyword evidence="2" id="KW-0347">Helicase</keyword>
<accession>A0A4P7IL47</accession>
<organism evidence="6 7">
    <name type="scientific">Nocardioides seonyuensis</name>
    <dbReference type="NCBI Taxonomy" id="2518371"/>
    <lineage>
        <taxon>Bacteria</taxon>
        <taxon>Bacillati</taxon>
        <taxon>Actinomycetota</taxon>
        <taxon>Actinomycetes</taxon>
        <taxon>Propionibacteriales</taxon>
        <taxon>Nocardioidaceae</taxon>
        <taxon>Nocardioides</taxon>
    </lineage>
</organism>
<evidence type="ECO:0000313" key="6">
    <source>
        <dbReference type="EMBL" id="QBX57710.1"/>
    </source>
</evidence>
<dbReference type="Gene3D" id="3.10.28.10">
    <property type="entry name" value="Homing endonucleases"/>
    <property type="match status" value="1"/>
</dbReference>
<reference evidence="6 7" key="1">
    <citation type="submission" date="2019-03" db="EMBL/GenBank/DDBJ databases">
        <title>Three New Species of Nocardioides, Nocardioides euryhalodurans sp. nov., Nocardioides seonyuensis sp. nov. and Nocardioides eburneoflavus sp. nov. Iolated from Soil.</title>
        <authorList>
            <person name="Roh S.G."/>
            <person name="Lee C."/>
            <person name="Kim M.-K."/>
            <person name="Kim S.B."/>
        </authorList>
    </citation>
    <scope>NUCLEOTIDE SEQUENCE [LARGE SCALE GENOMIC DNA]</scope>
    <source>
        <strain evidence="6 7">MMS17-SY207-3</strain>
    </source>
</reference>
<keyword evidence="1" id="KW-0227">DNA damage</keyword>
<dbReference type="EMBL" id="CP038436">
    <property type="protein sequence ID" value="QBX57710.1"/>
    <property type="molecule type" value="Genomic_DNA"/>
</dbReference>
<dbReference type="GO" id="GO:0006281">
    <property type="term" value="P:DNA repair"/>
    <property type="evidence" value="ECO:0007669"/>
    <property type="project" value="UniProtKB-KW"/>
</dbReference>
<proteinExistence type="predicted"/>
<dbReference type="InterPro" id="IPR027434">
    <property type="entry name" value="Homing_endonucl"/>
</dbReference>
<keyword evidence="2" id="KW-0067">ATP-binding</keyword>
<protein>
    <recommendedName>
        <fullName evidence="5">PD-(D/E)XK endonuclease-like domain-containing protein</fullName>
    </recommendedName>
</protein>
<dbReference type="InterPro" id="IPR038726">
    <property type="entry name" value="PDDEXK_AddAB-type"/>
</dbReference>
<dbReference type="Gene3D" id="3.90.320.10">
    <property type="match status" value="1"/>
</dbReference>
<evidence type="ECO:0000256" key="4">
    <source>
        <dbReference type="SAM" id="MobiDB-lite"/>
    </source>
</evidence>
<name>A0A4P7IL47_9ACTN</name>
<feature type="region of interest" description="Disordered" evidence="4">
    <location>
        <begin position="229"/>
        <end position="252"/>
    </location>
</feature>
<keyword evidence="3" id="KW-0234">DNA repair</keyword>
<dbReference type="Proteomes" id="UP000294853">
    <property type="component" value="Chromosome"/>
</dbReference>
<dbReference type="KEGG" id="nsn:EXE58_17730"/>
<dbReference type="SUPFAM" id="SSF55608">
    <property type="entry name" value="Homing endonucleases"/>
    <property type="match status" value="1"/>
</dbReference>
<evidence type="ECO:0000259" key="5">
    <source>
        <dbReference type="Pfam" id="PF12705"/>
    </source>
</evidence>
<evidence type="ECO:0000256" key="2">
    <source>
        <dbReference type="ARBA" id="ARBA00022806"/>
    </source>
</evidence>
<gene>
    <name evidence="6" type="ORF">EXE58_17730</name>
</gene>
<dbReference type="InterPro" id="IPR011604">
    <property type="entry name" value="PDDEXK-like_dom_sf"/>
</dbReference>
<sequence length="252" mass="28592">MDTDGWWNPTRRRAGFTTTDDRLAGDVIELMRSLGVNPCHFTKPYRNAVRPGRTWHVIEFTPTWFNPFSLPRKAIACETSRATKVQSSLAKRRIVASVVPVDSVPTQCVQVDARDSMYLCGKGFIPTHNTGRAPGPGFEAKALFQMRFYALVIWRTRGVVPSMLQLVYLGNGEILRYEPDEADLRATERKVEAIWRAIKLAEETSTWLPRRSRLCDWCSFQDLCPEFGGTPPPLPPLSRSEQPEVVDAQPRQ</sequence>